<dbReference type="InterPro" id="IPR036259">
    <property type="entry name" value="MFS_trans_sf"/>
</dbReference>
<feature type="transmembrane region" description="Helical" evidence="6">
    <location>
        <begin position="60"/>
        <end position="86"/>
    </location>
</feature>
<feature type="transmembrane region" description="Helical" evidence="6">
    <location>
        <begin position="155"/>
        <end position="174"/>
    </location>
</feature>
<dbReference type="AlphaFoldDB" id="A0A9N9L390"/>
<dbReference type="Gene3D" id="1.20.1250.20">
    <property type="entry name" value="MFS general substrate transporter like domains"/>
    <property type="match status" value="2"/>
</dbReference>
<keyword evidence="4 6" id="KW-1133">Transmembrane helix</keyword>
<dbReference type="EMBL" id="CAJVRL010000089">
    <property type="protein sequence ID" value="CAG8959111.1"/>
    <property type="molecule type" value="Genomic_DNA"/>
</dbReference>
<feature type="transmembrane region" description="Helical" evidence="6">
    <location>
        <begin position="98"/>
        <end position="118"/>
    </location>
</feature>
<dbReference type="OrthoDB" id="2985014at2759"/>
<feature type="transmembrane region" description="Helical" evidence="6">
    <location>
        <begin position="418"/>
        <end position="444"/>
    </location>
</feature>
<dbReference type="GO" id="GO:0016020">
    <property type="term" value="C:membrane"/>
    <property type="evidence" value="ECO:0007669"/>
    <property type="project" value="UniProtKB-SubCell"/>
</dbReference>
<keyword evidence="3 6" id="KW-0812">Transmembrane</keyword>
<protein>
    <recommendedName>
        <fullName evidence="7">Major facilitator superfamily (MFS) profile domain-containing protein</fullName>
    </recommendedName>
</protein>
<dbReference type="InterPro" id="IPR011701">
    <property type="entry name" value="MFS"/>
</dbReference>
<evidence type="ECO:0000256" key="5">
    <source>
        <dbReference type="ARBA" id="ARBA00023136"/>
    </source>
</evidence>
<dbReference type="Proteomes" id="UP000696280">
    <property type="component" value="Unassembled WGS sequence"/>
</dbReference>
<keyword evidence="2" id="KW-0813">Transport</keyword>
<comment type="caution">
    <text evidence="8">The sequence shown here is derived from an EMBL/GenBank/DDBJ whole genome shotgun (WGS) entry which is preliminary data.</text>
</comment>
<feature type="domain" description="Major facilitator superfamily (MFS) profile" evidence="7">
    <location>
        <begin position="60"/>
        <end position="530"/>
    </location>
</feature>
<organism evidence="8 9">
    <name type="scientific">Hymenoscyphus fraxineus</name>
    <dbReference type="NCBI Taxonomy" id="746836"/>
    <lineage>
        <taxon>Eukaryota</taxon>
        <taxon>Fungi</taxon>
        <taxon>Dikarya</taxon>
        <taxon>Ascomycota</taxon>
        <taxon>Pezizomycotina</taxon>
        <taxon>Leotiomycetes</taxon>
        <taxon>Helotiales</taxon>
        <taxon>Helotiaceae</taxon>
        <taxon>Hymenoscyphus</taxon>
    </lineage>
</organism>
<dbReference type="PROSITE" id="PS50850">
    <property type="entry name" value="MFS"/>
    <property type="match status" value="1"/>
</dbReference>
<feature type="transmembrane region" description="Helical" evidence="6">
    <location>
        <begin position="465"/>
        <end position="483"/>
    </location>
</feature>
<evidence type="ECO:0000313" key="8">
    <source>
        <dbReference type="EMBL" id="CAG8959111.1"/>
    </source>
</evidence>
<evidence type="ECO:0000313" key="9">
    <source>
        <dbReference type="Proteomes" id="UP000696280"/>
    </source>
</evidence>
<feature type="transmembrane region" description="Helical" evidence="6">
    <location>
        <begin position="213"/>
        <end position="235"/>
    </location>
</feature>
<dbReference type="InterPro" id="IPR020846">
    <property type="entry name" value="MFS_dom"/>
</dbReference>
<accession>A0A9N9L390</accession>
<dbReference type="PANTHER" id="PTHR42718">
    <property type="entry name" value="MAJOR FACILITATOR SUPERFAMILY MULTIDRUG TRANSPORTER MFSC"/>
    <property type="match status" value="1"/>
</dbReference>
<feature type="transmembrane region" description="Helical" evidence="6">
    <location>
        <begin position="503"/>
        <end position="523"/>
    </location>
</feature>
<feature type="transmembrane region" description="Helical" evidence="6">
    <location>
        <begin position="324"/>
        <end position="347"/>
    </location>
</feature>
<feature type="transmembrane region" description="Helical" evidence="6">
    <location>
        <begin position="392"/>
        <end position="412"/>
    </location>
</feature>
<proteinExistence type="predicted"/>
<evidence type="ECO:0000259" key="7">
    <source>
        <dbReference type="PROSITE" id="PS50850"/>
    </source>
</evidence>
<keyword evidence="9" id="KW-1185">Reference proteome</keyword>
<dbReference type="PANTHER" id="PTHR42718:SF9">
    <property type="entry name" value="MAJOR FACILITATOR SUPERFAMILY MULTIDRUG TRANSPORTER MFSC"/>
    <property type="match status" value="1"/>
</dbReference>
<evidence type="ECO:0000256" key="4">
    <source>
        <dbReference type="ARBA" id="ARBA00022989"/>
    </source>
</evidence>
<dbReference type="SUPFAM" id="SSF103473">
    <property type="entry name" value="MFS general substrate transporter"/>
    <property type="match status" value="1"/>
</dbReference>
<dbReference type="Pfam" id="PF07690">
    <property type="entry name" value="MFS_1"/>
    <property type="match status" value="1"/>
</dbReference>
<feature type="transmembrane region" description="Helical" evidence="6">
    <location>
        <begin position="285"/>
        <end position="303"/>
    </location>
</feature>
<name>A0A9N9L390_9HELO</name>
<feature type="transmembrane region" description="Helical" evidence="6">
    <location>
        <begin position="367"/>
        <end position="385"/>
    </location>
</feature>
<dbReference type="GO" id="GO:0022857">
    <property type="term" value="F:transmembrane transporter activity"/>
    <property type="evidence" value="ECO:0007669"/>
    <property type="project" value="InterPro"/>
</dbReference>
<feature type="transmembrane region" description="Helical" evidence="6">
    <location>
        <begin position="256"/>
        <end position="273"/>
    </location>
</feature>
<gene>
    <name evidence="8" type="ORF">HYFRA_00012974</name>
</gene>
<keyword evidence="5 6" id="KW-0472">Membrane</keyword>
<feature type="transmembrane region" description="Helical" evidence="6">
    <location>
        <begin position="125"/>
        <end position="143"/>
    </location>
</feature>
<sequence>MLPMKNAGNDFPIHEVGLQSGLTSSENEQMTNSQQLAPQKSTVESHFETKVVTIRQVAPLVLSLTAANFLNTLSIQCVVILLPQITKALDIPATRQEWVVSAYALTSGSFLLLFGKLGDVYGKKIMFLIGCFWVTATALGTAFSPVEVCLYVFRALQGLAAALTIPSAIGIIGYTIPPGRVKNYSFAFYSGGAPVGQVMGNLLGGIISQYTKWTVVFYAVAGTSFLIGLCSLFAIPKEPSRGVTSDSQPRASGVDWSGAFLYTSGTLLLLTGLSEGTSQGWKTPSVIAILILSAIFLVLFVFWQHHLETKTTQEPLMKVSTFKTGRFSVAMAIVCLFSGSFTNFLVYSTYFYQDYQLLSPLQTMLRFIPLGVSGICCTIASGYLLSRIKGNYILIFGLLAAAIANLLFAVRIPPSTSYFAYGLPAMLLAAMGADTIYPCLGLFVTQALPRKDQSLAGAMFQTVASLGRAMFLPIAAALQYGIQDRIVLEGQEERAALLEGLRAVEWFCFALAAFSLGMAVVGLRNIGKIGLLKKLGNVQSGVKEGDVEQK</sequence>
<comment type="subcellular location">
    <subcellularLocation>
        <location evidence="1">Membrane</location>
        <topology evidence="1">Multi-pass membrane protein</topology>
    </subcellularLocation>
</comment>
<reference evidence="8" key="1">
    <citation type="submission" date="2021-07" db="EMBL/GenBank/DDBJ databases">
        <authorList>
            <person name="Durling M."/>
        </authorList>
    </citation>
    <scope>NUCLEOTIDE SEQUENCE</scope>
</reference>
<evidence type="ECO:0000256" key="6">
    <source>
        <dbReference type="SAM" id="Phobius"/>
    </source>
</evidence>
<feature type="transmembrane region" description="Helical" evidence="6">
    <location>
        <begin position="186"/>
        <end position="207"/>
    </location>
</feature>
<evidence type="ECO:0000256" key="3">
    <source>
        <dbReference type="ARBA" id="ARBA00022692"/>
    </source>
</evidence>
<evidence type="ECO:0000256" key="2">
    <source>
        <dbReference type="ARBA" id="ARBA00022448"/>
    </source>
</evidence>
<evidence type="ECO:0000256" key="1">
    <source>
        <dbReference type="ARBA" id="ARBA00004141"/>
    </source>
</evidence>